<organism evidence="2 3">
    <name type="scientific">Winogradskyella aquimaris</name>
    <dbReference type="NCBI Taxonomy" id="864074"/>
    <lineage>
        <taxon>Bacteria</taxon>
        <taxon>Pseudomonadati</taxon>
        <taxon>Bacteroidota</taxon>
        <taxon>Flavobacteriia</taxon>
        <taxon>Flavobacteriales</taxon>
        <taxon>Flavobacteriaceae</taxon>
        <taxon>Winogradskyella</taxon>
    </lineage>
</organism>
<gene>
    <name evidence="2" type="ORF">SNF14_05535</name>
</gene>
<evidence type="ECO:0000256" key="1">
    <source>
        <dbReference type="SAM" id="MobiDB-lite"/>
    </source>
</evidence>
<feature type="region of interest" description="Disordered" evidence="1">
    <location>
        <begin position="1"/>
        <end position="34"/>
    </location>
</feature>
<name>A0ABU5EK86_9FLAO</name>
<comment type="caution">
    <text evidence="2">The sequence shown here is derived from an EMBL/GenBank/DDBJ whole genome shotgun (WGS) entry which is preliminary data.</text>
</comment>
<evidence type="ECO:0000313" key="3">
    <source>
        <dbReference type="Proteomes" id="UP001285855"/>
    </source>
</evidence>
<accession>A0ABU5EK86</accession>
<reference evidence="2 3" key="1">
    <citation type="submission" date="2023-11" db="EMBL/GenBank/DDBJ databases">
        <title>Winogradskyella pelagius sp. nov., isolated from coastal sediment.</title>
        <authorList>
            <person name="Li F."/>
        </authorList>
    </citation>
    <scope>NUCLEOTIDE SEQUENCE [LARGE SCALE GENOMIC DNA]</scope>
    <source>
        <strain evidence="2 3">KCTC 23502</strain>
    </source>
</reference>
<evidence type="ECO:0000313" key="2">
    <source>
        <dbReference type="EMBL" id="MDY2586791.1"/>
    </source>
</evidence>
<keyword evidence="3" id="KW-1185">Reference proteome</keyword>
<dbReference type="Proteomes" id="UP001285855">
    <property type="component" value="Unassembled WGS sequence"/>
</dbReference>
<dbReference type="RefSeq" id="WP_320555165.1">
    <property type="nucleotide sequence ID" value="NZ_JAXDAE010000004.1"/>
</dbReference>
<feature type="compositionally biased region" description="Basic and acidic residues" evidence="1">
    <location>
        <begin position="14"/>
        <end position="34"/>
    </location>
</feature>
<dbReference type="EMBL" id="JAXDAE010000004">
    <property type="protein sequence ID" value="MDY2586791.1"/>
    <property type="molecule type" value="Genomic_DNA"/>
</dbReference>
<proteinExistence type="predicted"/>
<sequence length="47" mass="5525">MNSLQRLRSRLLKSKTETFHKTTKRELSPKAKDATKTVKEDDAYLFI</sequence>
<protein>
    <submittedName>
        <fullName evidence="2">Uncharacterized protein</fullName>
    </submittedName>
</protein>